<protein>
    <recommendedName>
        <fullName evidence="3">PH domain-containing protein</fullName>
    </recommendedName>
</protein>
<proteinExistence type="predicted"/>
<dbReference type="AlphaFoldDB" id="W4FJD8"/>
<dbReference type="GeneID" id="20818755"/>
<feature type="compositionally biased region" description="Low complexity" evidence="1">
    <location>
        <begin position="126"/>
        <end position="149"/>
    </location>
</feature>
<dbReference type="VEuPathDB" id="FungiDB:H257_16759"/>
<organism evidence="2">
    <name type="scientific">Aphanomyces astaci</name>
    <name type="common">Crayfish plague agent</name>
    <dbReference type="NCBI Taxonomy" id="112090"/>
    <lineage>
        <taxon>Eukaryota</taxon>
        <taxon>Sar</taxon>
        <taxon>Stramenopiles</taxon>
        <taxon>Oomycota</taxon>
        <taxon>Saprolegniomycetes</taxon>
        <taxon>Saprolegniales</taxon>
        <taxon>Verrucalvaceae</taxon>
        <taxon>Aphanomyces</taxon>
    </lineage>
</organism>
<sequence>MVIKAGVMYKHNSPLLWWRPRWTPYVYTLTNEHDLQACDVHSGNVVAVVALADCQLAYSCVKSHADIEWSECSKPKQTNNEGLPWRLRLDSSKRFRGSGIVLAMASERDWVEWIEALKSIPSMTTTTTTDDKVATTSSTDPRRSSSCTTHRTATGRNTQTILLKSAINQSLEQYEPTKPTRSTSAK</sequence>
<dbReference type="RefSeq" id="XP_009843602.1">
    <property type="nucleotide sequence ID" value="XM_009845300.1"/>
</dbReference>
<evidence type="ECO:0008006" key="3">
    <source>
        <dbReference type="Google" id="ProtNLM"/>
    </source>
</evidence>
<accession>W4FJD8</accession>
<dbReference type="EMBL" id="KI913204">
    <property type="protein sequence ID" value="ETV66961.1"/>
    <property type="molecule type" value="Genomic_DNA"/>
</dbReference>
<evidence type="ECO:0000313" key="2">
    <source>
        <dbReference type="EMBL" id="ETV66961.1"/>
    </source>
</evidence>
<reference evidence="2" key="1">
    <citation type="submission" date="2013-12" db="EMBL/GenBank/DDBJ databases">
        <title>The Genome Sequence of Aphanomyces astaci APO3.</title>
        <authorList>
            <consortium name="The Broad Institute Genomics Platform"/>
            <person name="Russ C."/>
            <person name="Tyler B."/>
            <person name="van West P."/>
            <person name="Dieguez-Uribeondo J."/>
            <person name="Young S.K."/>
            <person name="Zeng Q."/>
            <person name="Gargeya S."/>
            <person name="Fitzgerald M."/>
            <person name="Abouelleil A."/>
            <person name="Alvarado L."/>
            <person name="Chapman S.B."/>
            <person name="Gainer-Dewar J."/>
            <person name="Goldberg J."/>
            <person name="Griggs A."/>
            <person name="Gujja S."/>
            <person name="Hansen M."/>
            <person name="Howarth C."/>
            <person name="Imamovic A."/>
            <person name="Ireland A."/>
            <person name="Larimer J."/>
            <person name="McCowan C."/>
            <person name="Murphy C."/>
            <person name="Pearson M."/>
            <person name="Poon T.W."/>
            <person name="Priest M."/>
            <person name="Roberts A."/>
            <person name="Saif S."/>
            <person name="Shea T."/>
            <person name="Sykes S."/>
            <person name="Wortman J."/>
            <person name="Nusbaum C."/>
            <person name="Birren B."/>
        </authorList>
    </citation>
    <scope>NUCLEOTIDE SEQUENCE [LARGE SCALE GENOMIC DNA]</scope>
    <source>
        <strain evidence="2">APO3</strain>
    </source>
</reference>
<evidence type="ECO:0000256" key="1">
    <source>
        <dbReference type="SAM" id="MobiDB-lite"/>
    </source>
</evidence>
<feature type="region of interest" description="Disordered" evidence="1">
    <location>
        <begin position="126"/>
        <end position="155"/>
    </location>
</feature>
<name>W4FJD8_APHAT</name>
<gene>
    <name evidence="2" type="ORF">H257_16759</name>
</gene>
<dbReference type="OrthoDB" id="79502at2759"/>